<dbReference type="AlphaFoldDB" id="A0A1B1LQL8"/>
<evidence type="ECO:0000313" key="2">
    <source>
        <dbReference type="EMBL" id="BDB31039.1"/>
    </source>
</evidence>
<geneLocation type="plasmid" evidence="1">
    <name>pKP04VIM</name>
</geneLocation>
<accession>A0A1B1LQL8</accession>
<protein>
    <recommendedName>
        <fullName evidence="4">Sigma-54 factor interaction domain-containing protein</fullName>
    </recommendedName>
</protein>
<proteinExistence type="predicted"/>
<organism evidence="1">
    <name type="scientific">Klebsiella pneumoniae</name>
    <dbReference type="NCBI Taxonomy" id="573"/>
    <lineage>
        <taxon>Bacteria</taxon>
        <taxon>Pseudomonadati</taxon>
        <taxon>Pseudomonadota</taxon>
        <taxon>Gammaproteobacteria</taxon>
        <taxon>Enterobacterales</taxon>
        <taxon>Enterobacteriaceae</taxon>
        <taxon>Klebsiella/Raoultella group</taxon>
        <taxon>Klebsiella</taxon>
        <taxon>Klebsiella pneumoniae complex</taxon>
    </lineage>
</organism>
<evidence type="ECO:0000313" key="1">
    <source>
        <dbReference type="EMBL" id="ANS55354.1"/>
    </source>
</evidence>
<keyword evidence="1" id="KW-0614">Plasmid</keyword>
<dbReference type="SUPFAM" id="SSF52540">
    <property type="entry name" value="P-loop containing nucleoside triphosphate hydrolases"/>
    <property type="match status" value="1"/>
</dbReference>
<gene>
    <name evidence="2" type="ORF">NUITMVK2_1530</name>
</gene>
<dbReference type="InterPro" id="IPR027417">
    <property type="entry name" value="P-loop_NTPase"/>
</dbReference>
<dbReference type="EMBL" id="AP025164">
    <property type="protein sequence ID" value="BDB31039.1"/>
    <property type="molecule type" value="Genomic_DNA"/>
</dbReference>
<reference evidence="1" key="1">
    <citation type="submission" date="2015-12" db="EMBL/GenBank/DDBJ databases">
        <title>Klebsiella pneumoniae strain KP04 plasmid pKP04VIM, complete sequence.</title>
        <authorList>
            <person name="Li R."/>
            <person name="Lin D."/>
            <person name="Chen C."/>
        </authorList>
    </citation>
    <scope>NUCLEOTIDE SEQUENCE</scope>
    <source>
        <plasmid evidence="1">pKP04VIM</plasmid>
    </source>
</reference>
<dbReference type="Proteomes" id="UP001319930">
    <property type="component" value="Plasmid pNUITM-VK2"/>
</dbReference>
<sequence length="163" mass="17858">MMQHNSLPELVQANVDGYSRSINSFLQQTKVMPLAFIIGESGSGKTCLANLALPGALYPTAREIAECDNISEDFSGADIVIDDIELFDADKIHECILAVRASGHKIIITANPAEHTLCTGLFSRLPVPTRCFFARLHDRHTLQEMKREKDSLNIPATGSNFSA</sequence>
<dbReference type="Gene3D" id="3.40.50.300">
    <property type="entry name" value="P-loop containing nucleotide triphosphate hydrolases"/>
    <property type="match status" value="1"/>
</dbReference>
<evidence type="ECO:0000313" key="3">
    <source>
        <dbReference type="Proteomes" id="UP001319930"/>
    </source>
</evidence>
<reference evidence="2 3" key="2">
    <citation type="submission" date="2021-09" db="EMBL/GenBank/DDBJ databases">
        <title>Whole genome sequencing of antimicrobial-resistant bacteria isolated from aquatic animals, plants, and environment in Asia.</title>
        <authorList>
            <person name="Hirabayashi A."/>
            <person name="Suzuki M."/>
        </authorList>
    </citation>
    <scope>NUCLEOTIDE SEQUENCE [LARGE SCALE GENOMIC DNA]</scope>
    <source>
        <strain evidence="2 3">NUITM-VK2</strain>
        <plasmid evidence="2 3">pNUITM-VK2</plasmid>
    </source>
</reference>
<geneLocation type="plasmid" evidence="2 3">
    <name>pNUITM-VK2</name>
</geneLocation>
<dbReference type="RefSeq" id="WP_017900690.1">
    <property type="nucleotide sequence ID" value="NZ_AP018583.1"/>
</dbReference>
<dbReference type="GeneID" id="93756915"/>
<name>A0A1B1LQL8_KLEPN</name>
<dbReference type="EMBL" id="KU318421">
    <property type="protein sequence ID" value="ANS55354.1"/>
    <property type="molecule type" value="Genomic_DNA"/>
</dbReference>
<evidence type="ECO:0008006" key="4">
    <source>
        <dbReference type="Google" id="ProtNLM"/>
    </source>
</evidence>